<dbReference type="AlphaFoldDB" id="A0A9N9F6M5"/>
<evidence type="ECO:0000256" key="13">
    <source>
        <dbReference type="SAM" id="MobiDB-lite"/>
    </source>
</evidence>
<evidence type="ECO:0000256" key="11">
    <source>
        <dbReference type="PIRSR" id="PIRSR000817-1"/>
    </source>
</evidence>
<dbReference type="InterPro" id="IPR028207">
    <property type="entry name" value="DNA_pol_B_palm_palm"/>
</dbReference>
<comment type="cofactor">
    <cofactor evidence="1">
        <name>Mn(2+)</name>
        <dbReference type="ChEBI" id="CHEBI:29035"/>
    </cofactor>
</comment>
<dbReference type="InterPro" id="IPR002054">
    <property type="entry name" value="DNA-dir_DNA_pol_X"/>
</dbReference>
<dbReference type="SUPFAM" id="SSF81301">
    <property type="entry name" value="Nucleotidyltransferase"/>
    <property type="match status" value="1"/>
</dbReference>
<dbReference type="InterPro" id="IPR037160">
    <property type="entry name" value="DNA_Pol_thumb_sf"/>
</dbReference>
<dbReference type="InterPro" id="IPR018944">
    <property type="entry name" value="DNA_pol_lambd_fingers_domain"/>
</dbReference>
<keyword evidence="4 12" id="KW-0548">Nucleotidyltransferase</keyword>
<dbReference type="Proteomes" id="UP000789570">
    <property type="component" value="Unassembled WGS sequence"/>
</dbReference>
<dbReference type="Pfam" id="PF16589">
    <property type="entry name" value="BRCT_2"/>
    <property type="match status" value="1"/>
</dbReference>
<evidence type="ECO:0000256" key="2">
    <source>
        <dbReference type="ARBA" id="ARBA00022634"/>
    </source>
</evidence>
<comment type="similarity">
    <text evidence="12">Belongs to the DNA polymerase type-X family.</text>
</comment>
<keyword evidence="11" id="KW-0479">Metal-binding</keyword>
<dbReference type="Pfam" id="PF14792">
    <property type="entry name" value="DNA_pol_B_palm"/>
    <property type="match status" value="1"/>
</dbReference>
<evidence type="ECO:0000256" key="3">
    <source>
        <dbReference type="ARBA" id="ARBA00022679"/>
    </source>
</evidence>
<dbReference type="GO" id="GO:0003887">
    <property type="term" value="F:DNA-directed DNA polymerase activity"/>
    <property type="evidence" value="ECO:0007669"/>
    <property type="project" value="UniProtKB-UniRule"/>
</dbReference>
<dbReference type="Gene3D" id="1.10.150.110">
    <property type="entry name" value="DNA polymerase beta, N-terminal domain-like"/>
    <property type="match status" value="1"/>
</dbReference>
<comment type="function">
    <text evidence="12">DNA polymerase that functions in several pathways of DNA repair. Involved in base excision repair (BER) responsible for repair of lesions that give rise to abasic (AP) sites in DNA. Also contributes to DNA double-strand break repair by non-homologous end joining and homologous recombination. Has both template-dependent and template-independent (terminal transferase) DNA polymerase activities. Has also a 5'-deoxyribose-5-phosphate lyase (dRP lyase) activity.</text>
</comment>
<dbReference type="PRINTS" id="PR00870">
    <property type="entry name" value="DNAPOLXBETA"/>
</dbReference>
<dbReference type="GO" id="GO:0046872">
    <property type="term" value="F:metal ion binding"/>
    <property type="evidence" value="ECO:0007669"/>
    <property type="project" value="UniProtKB-UniRule"/>
</dbReference>
<dbReference type="InterPro" id="IPR036420">
    <property type="entry name" value="BRCT_dom_sf"/>
</dbReference>
<dbReference type="PRINTS" id="PR00869">
    <property type="entry name" value="DNAPOLX"/>
</dbReference>
<evidence type="ECO:0000313" key="15">
    <source>
        <dbReference type="EMBL" id="CAG8513358.1"/>
    </source>
</evidence>
<keyword evidence="5" id="KW-0235">DNA replication</keyword>
<keyword evidence="9" id="KW-0456">Lyase</keyword>
<comment type="cofactor">
    <cofactor evidence="11">
        <name>Mg(2+)</name>
        <dbReference type="ChEBI" id="CHEBI:18420"/>
    </cofactor>
</comment>
<evidence type="ECO:0000256" key="6">
    <source>
        <dbReference type="ARBA" id="ARBA00022763"/>
    </source>
</evidence>
<evidence type="ECO:0000256" key="10">
    <source>
        <dbReference type="ARBA" id="ARBA00049244"/>
    </source>
</evidence>
<gene>
    <name evidence="15" type="ORF">FCALED_LOCUS4313</name>
</gene>
<feature type="domain" description="BRCT" evidence="14">
    <location>
        <begin position="1"/>
        <end position="90"/>
    </location>
</feature>
<keyword evidence="12" id="KW-0539">Nucleus</keyword>
<organism evidence="15 16">
    <name type="scientific">Funneliformis caledonium</name>
    <dbReference type="NCBI Taxonomy" id="1117310"/>
    <lineage>
        <taxon>Eukaryota</taxon>
        <taxon>Fungi</taxon>
        <taxon>Fungi incertae sedis</taxon>
        <taxon>Mucoromycota</taxon>
        <taxon>Glomeromycotina</taxon>
        <taxon>Glomeromycetes</taxon>
        <taxon>Glomerales</taxon>
        <taxon>Glomeraceae</taxon>
        <taxon>Funneliformis</taxon>
    </lineage>
</organism>
<dbReference type="OrthoDB" id="205514at2759"/>
<feature type="binding site" evidence="11">
    <location>
        <position position="426"/>
    </location>
    <ligand>
        <name>Mg(2+)</name>
        <dbReference type="ChEBI" id="CHEBI:18420"/>
    </ligand>
</feature>
<evidence type="ECO:0000256" key="9">
    <source>
        <dbReference type="ARBA" id="ARBA00023239"/>
    </source>
</evidence>
<keyword evidence="2" id="KW-0237">DNA synthesis</keyword>
<evidence type="ECO:0000256" key="4">
    <source>
        <dbReference type="ARBA" id="ARBA00022695"/>
    </source>
</evidence>
<dbReference type="GO" id="GO:0006303">
    <property type="term" value="P:double-strand break repair via nonhomologous end joining"/>
    <property type="evidence" value="ECO:0007669"/>
    <property type="project" value="TreeGrafter"/>
</dbReference>
<dbReference type="GO" id="GO:0003677">
    <property type="term" value="F:DNA binding"/>
    <property type="evidence" value="ECO:0007669"/>
    <property type="project" value="UniProtKB-UniRule"/>
</dbReference>
<keyword evidence="6 12" id="KW-0227">DNA damage</keyword>
<evidence type="ECO:0000256" key="5">
    <source>
        <dbReference type="ARBA" id="ARBA00022705"/>
    </source>
</evidence>
<dbReference type="CDD" id="cd00141">
    <property type="entry name" value="NT_POLXc"/>
    <property type="match status" value="1"/>
</dbReference>
<name>A0A9N9F6M5_9GLOM</name>
<evidence type="ECO:0000259" key="14">
    <source>
        <dbReference type="PROSITE" id="PS50172"/>
    </source>
</evidence>
<dbReference type="InterPro" id="IPR027421">
    <property type="entry name" value="DNA_pol_lamdba_lyase_dom_sf"/>
</dbReference>
<dbReference type="Gene3D" id="1.10.150.20">
    <property type="entry name" value="5' to 3' exonuclease, C-terminal subdomain"/>
    <property type="match status" value="1"/>
</dbReference>
<feature type="region of interest" description="Disordered" evidence="13">
    <location>
        <begin position="118"/>
        <end position="138"/>
    </location>
</feature>
<dbReference type="InterPro" id="IPR002008">
    <property type="entry name" value="DNA_pol_X_beta-like"/>
</dbReference>
<dbReference type="PANTHER" id="PTHR11276:SF28">
    <property type="entry name" value="DNA POLYMERASE LAMBDA"/>
    <property type="match status" value="1"/>
</dbReference>
<evidence type="ECO:0000256" key="7">
    <source>
        <dbReference type="ARBA" id="ARBA00022932"/>
    </source>
</evidence>
<evidence type="ECO:0000256" key="8">
    <source>
        <dbReference type="ARBA" id="ARBA00023204"/>
    </source>
</evidence>
<protein>
    <recommendedName>
        <fullName evidence="12">DNA polymerase</fullName>
        <ecNumber evidence="12">2.7.7.7</ecNumber>
    </recommendedName>
</protein>
<dbReference type="SUPFAM" id="SSF81585">
    <property type="entry name" value="PsbU/PolX domain-like"/>
    <property type="match status" value="1"/>
</dbReference>
<dbReference type="SMART" id="SM00483">
    <property type="entry name" value="POLXc"/>
    <property type="match status" value="1"/>
</dbReference>
<keyword evidence="7 12" id="KW-0239">DNA-directed DNA polymerase</keyword>
<dbReference type="InterPro" id="IPR029398">
    <property type="entry name" value="PolB_thumb"/>
</dbReference>
<feature type="compositionally biased region" description="Low complexity" evidence="13">
    <location>
        <begin position="118"/>
        <end position="127"/>
    </location>
</feature>
<dbReference type="Gene3D" id="3.40.50.10190">
    <property type="entry name" value="BRCT domain"/>
    <property type="match status" value="1"/>
</dbReference>
<comment type="catalytic activity">
    <reaction evidence="10 12">
        <text>DNA(n) + a 2'-deoxyribonucleoside 5'-triphosphate = DNA(n+1) + diphosphate</text>
        <dbReference type="Rhea" id="RHEA:22508"/>
        <dbReference type="Rhea" id="RHEA-COMP:17339"/>
        <dbReference type="Rhea" id="RHEA-COMP:17340"/>
        <dbReference type="ChEBI" id="CHEBI:33019"/>
        <dbReference type="ChEBI" id="CHEBI:61560"/>
        <dbReference type="ChEBI" id="CHEBI:173112"/>
        <dbReference type="EC" id="2.7.7.7"/>
    </reaction>
</comment>
<keyword evidence="16" id="KW-1185">Reference proteome</keyword>
<comment type="caution">
    <text evidence="15">The sequence shown here is derived from an EMBL/GenBank/DDBJ whole genome shotgun (WGS) entry which is preliminary data.</text>
</comment>
<dbReference type="GO" id="GO:0005634">
    <property type="term" value="C:nucleus"/>
    <property type="evidence" value="ECO:0007669"/>
    <property type="project" value="UniProtKB-SubCell"/>
</dbReference>
<dbReference type="Gene3D" id="3.30.210.10">
    <property type="entry name" value="DNA polymerase, thumb domain"/>
    <property type="match status" value="1"/>
</dbReference>
<feature type="binding site" evidence="11">
    <location>
        <position position="350"/>
    </location>
    <ligand>
        <name>Mg(2+)</name>
        <dbReference type="ChEBI" id="CHEBI:18420"/>
    </ligand>
</feature>
<dbReference type="SUPFAM" id="SSF47802">
    <property type="entry name" value="DNA polymerase beta, N-terminal domain-like"/>
    <property type="match status" value="1"/>
</dbReference>
<dbReference type="PROSITE" id="PS50172">
    <property type="entry name" value="BRCT"/>
    <property type="match status" value="1"/>
</dbReference>
<dbReference type="SUPFAM" id="SSF52113">
    <property type="entry name" value="BRCT domain"/>
    <property type="match status" value="1"/>
</dbReference>
<feature type="binding site" evidence="11">
    <location>
        <position position="348"/>
    </location>
    <ligand>
        <name>Mg(2+)</name>
        <dbReference type="ChEBI" id="CHEBI:18420"/>
    </ligand>
</feature>
<dbReference type="EC" id="2.7.7.7" evidence="12"/>
<dbReference type="InterPro" id="IPR043519">
    <property type="entry name" value="NT_sf"/>
</dbReference>
<proteinExistence type="inferred from homology"/>
<keyword evidence="3 12" id="KW-0808">Transferase</keyword>
<dbReference type="Pfam" id="PF10391">
    <property type="entry name" value="DNA_pol_lambd_f"/>
    <property type="match status" value="1"/>
</dbReference>
<dbReference type="PANTHER" id="PTHR11276">
    <property type="entry name" value="DNA POLYMERASE TYPE-X FAMILY MEMBER"/>
    <property type="match status" value="1"/>
</dbReference>
<dbReference type="InterPro" id="IPR022312">
    <property type="entry name" value="DNA_pol_X"/>
</dbReference>
<dbReference type="InterPro" id="IPR010996">
    <property type="entry name" value="HHH_MUS81"/>
</dbReference>
<dbReference type="Gene3D" id="3.30.460.10">
    <property type="entry name" value="Beta Polymerase, domain 2"/>
    <property type="match status" value="1"/>
</dbReference>
<dbReference type="EMBL" id="CAJVPQ010000832">
    <property type="protein sequence ID" value="CAG8513358.1"/>
    <property type="molecule type" value="Genomic_DNA"/>
</dbReference>
<accession>A0A9N9F6M5</accession>
<evidence type="ECO:0000256" key="1">
    <source>
        <dbReference type="ARBA" id="ARBA00001936"/>
    </source>
</evidence>
<comment type="subcellular location">
    <subcellularLocation>
        <location evidence="12">Nucleus</location>
    </subcellularLocation>
</comment>
<dbReference type="Pfam" id="PF14716">
    <property type="entry name" value="HHH_8"/>
    <property type="match status" value="1"/>
</dbReference>
<evidence type="ECO:0000256" key="12">
    <source>
        <dbReference type="RuleBase" id="RU366014"/>
    </source>
</evidence>
<dbReference type="InterPro" id="IPR001357">
    <property type="entry name" value="BRCT_dom"/>
</dbReference>
<evidence type="ECO:0000313" key="16">
    <source>
        <dbReference type="Proteomes" id="UP000789570"/>
    </source>
</evidence>
<dbReference type="Pfam" id="PF14791">
    <property type="entry name" value="DNA_pol_B_thumb"/>
    <property type="match status" value="1"/>
</dbReference>
<reference evidence="15" key="1">
    <citation type="submission" date="2021-06" db="EMBL/GenBank/DDBJ databases">
        <authorList>
            <person name="Kallberg Y."/>
            <person name="Tangrot J."/>
            <person name="Rosling A."/>
        </authorList>
    </citation>
    <scope>NUCLEOTIDE SEQUENCE</scope>
    <source>
        <strain evidence="15">UK204</strain>
    </source>
</reference>
<sequence>MSRFFKNWKFYIIDIKIPKDRLETCNDQIITHGGQLVDNIECADVVLTILKTPIRLARYVPETRKPICSIDWVAECQKNGKRVPYDGYLISLNSEMPHETSRSFQKDELGDLMIDISQSESSSSNERTSSDLGQSFTDEQNSDIEIVDDLHPRFLNTKYECFRPTPLTPVHNQSLVELLQVIEHARELDGEGKSALAYRHAISALKVYPCDIRSYNEARKIIGIGPKIGNYIREFLSTGSITEAEEIMASEKYQTLDLFSSVYGVGHKTALSWYRKGYRSMRECNCDPHLTHLQRLGLELFDDFQKKMSRQDIQEILNILDKEVRFIYPDCIITPVGGYRRGKEFNGDLDVVISHPQEEVANNLLNDIVERLIDLGYLKHKLFYGQLSAKNISHVHFSFHRNVMDKLDKCFCAFIQPSSQICRQVDLIIAPYSQYPTAVLGWTGSRQFERSLKDYAKKEKKMTFASHGLFSNEFLG</sequence>
<keyword evidence="11" id="KW-0460">Magnesium</keyword>
<dbReference type="GO" id="GO:0016829">
    <property type="term" value="F:lyase activity"/>
    <property type="evidence" value="ECO:0007669"/>
    <property type="project" value="UniProtKB-KW"/>
</dbReference>
<keyword evidence="8 12" id="KW-0234">DNA repair</keyword>